<feature type="domain" description="Reverse transcriptase" evidence="1">
    <location>
        <begin position="163"/>
        <end position="401"/>
    </location>
</feature>
<dbReference type="InterPro" id="IPR043502">
    <property type="entry name" value="DNA/RNA_pol_sf"/>
</dbReference>
<dbReference type="AlphaFoldDB" id="A0A5S6QHR6"/>
<accession>A0A5S6QHR6</accession>
<organism evidence="2 3">
    <name type="scientific">Trichuris muris</name>
    <name type="common">Mouse whipworm</name>
    <dbReference type="NCBI Taxonomy" id="70415"/>
    <lineage>
        <taxon>Eukaryota</taxon>
        <taxon>Metazoa</taxon>
        <taxon>Ecdysozoa</taxon>
        <taxon>Nematoda</taxon>
        <taxon>Enoplea</taxon>
        <taxon>Dorylaimia</taxon>
        <taxon>Trichinellida</taxon>
        <taxon>Trichuridae</taxon>
        <taxon>Trichuris</taxon>
    </lineage>
</organism>
<evidence type="ECO:0000259" key="1">
    <source>
        <dbReference type="PROSITE" id="PS50878"/>
    </source>
</evidence>
<dbReference type="SUPFAM" id="SSF56672">
    <property type="entry name" value="DNA/RNA polymerases"/>
    <property type="match status" value="1"/>
</dbReference>
<keyword evidence="2" id="KW-1185">Reference proteome</keyword>
<name>A0A5S6QHR6_TRIMR</name>
<dbReference type="PROSITE" id="PS50878">
    <property type="entry name" value="RT_POL"/>
    <property type="match status" value="1"/>
</dbReference>
<protein>
    <submittedName>
        <fullName evidence="3">Reverse transcriptase domain-containing protein</fullName>
    </submittedName>
</protein>
<evidence type="ECO:0000313" key="2">
    <source>
        <dbReference type="Proteomes" id="UP000046395"/>
    </source>
</evidence>
<dbReference type="Pfam" id="PF00078">
    <property type="entry name" value="RVT_1"/>
    <property type="match status" value="1"/>
</dbReference>
<evidence type="ECO:0000313" key="3">
    <source>
        <dbReference type="WBParaSite" id="TMUE_2000006733.1"/>
    </source>
</evidence>
<dbReference type="STRING" id="70415.A0A5S6QHR6"/>
<dbReference type="InterPro" id="IPR000477">
    <property type="entry name" value="RT_dom"/>
</dbReference>
<dbReference type="WBParaSite" id="TMUE_2000006733.1">
    <property type="protein sequence ID" value="TMUE_2000006733.1"/>
    <property type="gene ID" value="WBGene00299703"/>
</dbReference>
<dbReference type="PANTHER" id="PTHR21301">
    <property type="entry name" value="REVERSE TRANSCRIPTASE"/>
    <property type="match status" value="1"/>
</dbReference>
<proteinExistence type="predicted"/>
<reference evidence="3" key="1">
    <citation type="submission" date="2019-12" db="UniProtKB">
        <authorList>
            <consortium name="WormBaseParasite"/>
        </authorList>
    </citation>
    <scope>IDENTIFICATION</scope>
</reference>
<sequence>MGSRGNQVIINLSRRTLSNLEKTVLSKGLGFVPTPRSVAYLDLIANVEDSLRTIDQDVARTIKGGIANLLAYHAYRPIRNMTKLETRTLKELKNSEDIIITKADKGNVTVVLDKHEYLDKVTGMLQDGSYEPITYDPTDSIRKSLKQLVEEFTVETRDNDLKKLAHWLKFHKNFKSPELFCLPKVHKQNVPYRPIISCRNSVTQKLATILSGLLRPLIGKRSSHVRNSALFCEELKSLPLEEDTVMVSYDVKDLFTSIPVKEMLDLTLSYLEKDTTLPSRSRLNPFHVTRLIRFCIEDGNYFHFRGSFYRQTRGLPMGSPLSPTLAEMFMEDLEERAFTTGNPEHFPVFFKRYVDDIFAITKMGNEVLFMEHLNRIYPGNIIFTLEKEVEGKLPFLDTLVV</sequence>
<dbReference type="Proteomes" id="UP000046395">
    <property type="component" value="Unassembled WGS sequence"/>
</dbReference>
<dbReference type="PANTHER" id="PTHR21301:SF10">
    <property type="entry name" value="REVERSE TRANSCRIPTASE DOMAIN-CONTAINING PROTEIN"/>
    <property type="match status" value="1"/>
</dbReference>